<feature type="non-terminal residue" evidence="2">
    <location>
        <position position="1"/>
    </location>
</feature>
<name>A0AAD8EDK8_DIPPU</name>
<reference evidence="2" key="1">
    <citation type="journal article" date="2023" name="IScience">
        <title>Live-bearing cockroach genome reveals convergent evolutionary mechanisms linked to viviparity in insects and beyond.</title>
        <authorList>
            <person name="Fouks B."/>
            <person name="Harrison M.C."/>
            <person name="Mikhailova A.A."/>
            <person name="Marchal E."/>
            <person name="English S."/>
            <person name="Carruthers M."/>
            <person name="Jennings E.C."/>
            <person name="Chiamaka E.L."/>
            <person name="Frigard R.A."/>
            <person name="Pippel M."/>
            <person name="Attardo G.M."/>
            <person name="Benoit J.B."/>
            <person name="Bornberg-Bauer E."/>
            <person name="Tobe S.S."/>
        </authorList>
    </citation>
    <scope>NUCLEOTIDE SEQUENCE</scope>
    <source>
        <strain evidence="2">Stay&amp;Tobe</strain>
    </source>
</reference>
<accession>A0AAD8EDK8</accession>
<reference evidence="2" key="2">
    <citation type="submission" date="2023-05" db="EMBL/GenBank/DDBJ databases">
        <authorList>
            <person name="Fouks B."/>
        </authorList>
    </citation>
    <scope>NUCLEOTIDE SEQUENCE</scope>
    <source>
        <strain evidence="2">Stay&amp;Tobe</strain>
        <tissue evidence="2">Testes</tissue>
    </source>
</reference>
<feature type="region of interest" description="Disordered" evidence="1">
    <location>
        <begin position="69"/>
        <end position="89"/>
    </location>
</feature>
<proteinExistence type="predicted"/>
<dbReference type="AlphaFoldDB" id="A0AAD8EDK8"/>
<evidence type="ECO:0000313" key="2">
    <source>
        <dbReference type="EMBL" id="KAJ9586615.1"/>
    </source>
</evidence>
<dbReference type="EMBL" id="JASPKZ010006857">
    <property type="protein sequence ID" value="KAJ9586615.1"/>
    <property type="molecule type" value="Genomic_DNA"/>
</dbReference>
<organism evidence="2 3">
    <name type="scientific">Diploptera punctata</name>
    <name type="common">Pacific beetle cockroach</name>
    <dbReference type="NCBI Taxonomy" id="6984"/>
    <lineage>
        <taxon>Eukaryota</taxon>
        <taxon>Metazoa</taxon>
        <taxon>Ecdysozoa</taxon>
        <taxon>Arthropoda</taxon>
        <taxon>Hexapoda</taxon>
        <taxon>Insecta</taxon>
        <taxon>Pterygota</taxon>
        <taxon>Neoptera</taxon>
        <taxon>Polyneoptera</taxon>
        <taxon>Dictyoptera</taxon>
        <taxon>Blattodea</taxon>
        <taxon>Blaberoidea</taxon>
        <taxon>Blaberidae</taxon>
        <taxon>Diplopterinae</taxon>
        <taxon>Diploptera</taxon>
    </lineage>
</organism>
<gene>
    <name evidence="2" type="ORF">L9F63_019808</name>
</gene>
<sequence>LSGNTSFCVKKHRYMREHPSRGEKSIHAIIIVEIRKLPDEMSDLEDFDHVFGIRGEEEFDRVYQRIQLEEQENPSDENNGSGFIAENSG</sequence>
<protein>
    <submittedName>
        <fullName evidence="2">Uncharacterized protein</fullName>
    </submittedName>
</protein>
<comment type="caution">
    <text evidence="2">The sequence shown here is derived from an EMBL/GenBank/DDBJ whole genome shotgun (WGS) entry which is preliminary data.</text>
</comment>
<feature type="non-terminal residue" evidence="2">
    <location>
        <position position="89"/>
    </location>
</feature>
<evidence type="ECO:0000256" key="1">
    <source>
        <dbReference type="SAM" id="MobiDB-lite"/>
    </source>
</evidence>
<keyword evidence="3" id="KW-1185">Reference proteome</keyword>
<dbReference type="Proteomes" id="UP001233999">
    <property type="component" value="Unassembled WGS sequence"/>
</dbReference>
<feature type="compositionally biased region" description="Polar residues" evidence="1">
    <location>
        <begin position="76"/>
        <end position="89"/>
    </location>
</feature>
<evidence type="ECO:0000313" key="3">
    <source>
        <dbReference type="Proteomes" id="UP001233999"/>
    </source>
</evidence>